<dbReference type="EMBL" id="JACSDZ010000008">
    <property type="protein sequence ID" value="KAF7397330.1"/>
    <property type="molecule type" value="Genomic_DNA"/>
</dbReference>
<gene>
    <name evidence="1" type="ORF">HZH68_008552</name>
</gene>
<dbReference type="AlphaFoldDB" id="A0A834K028"/>
<evidence type="ECO:0000313" key="1">
    <source>
        <dbReference type="EMBL" id="KAF7397330.1"/>
    </source>
</evidence>
<organism evidence="1 2">
    <name type="scientific">Vespula germanica</name>
    <name type="common">German yellow jacket</name>
    <name type="synonym">Paravespula germanica</name>
    <dbReference type="NCBI Taxonomy" id="30212"/>
    <lineage>
        <taxon>Eukaryota</taxon>
        <taxon>Metazoa</taxon>
        <taxon>Ecdysozoa</taxon>
        <taxon>Arthropoda</taxon>
        <taxon>Hexapoda</taxon>
        <taxon>Insecta</taxon>
        <taxon>Pterygota</taxon>
        <taxon>Neoptera</taxon>
        <taxon>Endopterygota</taxon>
        <taxon>Hymenoptera</taxon>
        <taxon>Apocrita</taxon>
        <taxon>Aculeata</taxon>
        <taxon>Vespoidea</taxon>
        <taxon>Vespidae</taxon>
        <taxon>Vespinae</taxon>
        <taxon>Vespula</taxon>
    </lineage>
</organism>
<dbReference type="Proteomes" id="UP000617340">
    <property type="component" value="Unassembled WGS sequence"/>
</dbReference>
<name>A0A834K028_VESGE</name>
<reference evidence="1" key="1">
    <citation type="journal article" date="2020" name="G3 (Bethesda)">
        <title>High-Quality Assemblies for Three Invasive Social Wasps from the &lt;i&gt;Vespula&lt;/i&gt; Genus.</title>
        <authorList>
            <person name="Harrop T.W.R."/>
            <person name="Guhlin J."/>
            <person name="McLaughlin G.M."/>
            <person name="Permina E."/>
            <person name="Stockwell P."/>
            <person name="Gilligan J."/>
            <person name="Le Lec M.F."/>
            <person name="Gruber M.A.M."/>
            <person name="Quinn O."/>
            <person name="Lovegrove M."/>
            <person name="Duncan E.J."/>
            <person name="Remnant E.J."/>
            <person name="Van Eeckhoven J."/>
            <person name="Graham B."/>
            <person name="Knapp R.A."/>
            <person name="Langford K.W."/>
            <person name="Kronenberg Z."/>
            <person name="Press M.O."/>
            <person name="Eacker S.M."/>
            <person name="Wilson-Rankin E.E."/>
            <person name="Purcell J."/>
            <person name="Lester P.J."/>
            <person name="Dearden P.K."/>
        </authorList>
    </citation>
    <scope>NUCLEOTIDE SEQUENCE</scope>
    <source>
        <strain evidence="1">Linc-1</strain>
    </source>
</reference>
<accession>A0A834K028</accession>
<comment type="caution">
    <text evidence="1">The sequence shown here is derived from an EMBL/GenBank/DDBJ whole genome shotgun (WGS) entry which is preliminary data.</text>
</comment>
<proteinExistence type="predicted"/>
<sequence length="76" mass="8733">MRIQMDEDIDIDMDMDMDIDMDIYQVDRQGVIFVTLKLKIMFHARRPSFKRNDKKRGAGCVGGVEVVVEIKGRSGV</sequence>
<protein>
    <submittedName>
        <fullName evidence="1">Uncharacterized protein</fullName>
    </submittedName>
</protein>
<evidence type="ECO:0000313" key="2">
    <source>
        <dbReference type="Proteomes" id="UP000617340"/>
    </source>
</evidence>
<keyword evidence="2" id="KW-1185">Reference proteome</keyword>